<evidence type="ECO:0000313" key="3">
    <source>
        <dbReference type="EMBL" id="NYS26041.1"/>
    </source>
</evidence>
<organism evidence="3 4">
    <name type="scientific">Rhabdonatronobacter sediminivivens</name>
    <dbReference type="NCBI Taxonomy" id="2743469"/>
    <lineage>
        <taxon>Bacteria</taxon>
        <taxon>Pseudomonadati</taxon>
        <taxon>Pseudomonadota</taxon>
        <taxon>Alphaproteobacteria</taxon>
        <taxon>Rhodobacterales</taxon>
        <taxon>Paracoccaceae</taxon>
        <taxon>Rhabdonatronobacter</taxon>
    </lineage>
</organism>
<gene>
    <name evidence="2" type="ORF">HUK65_13645</name>
    <name evidence="3" type="ORF">HUK65_13685</name>
</gene>
<dbReference type="EMBL" id="JACBXS010000031">
    <property type="protein sequence ID" value="NYS26041.1"/>
    <property type="molecule type" value="Genomic_DNA"/>
</dbReference>
<proteinExistence type="predicted"/>
<feature type="region of interest" description="Disordered" evidence="1">
    <location>
        <begin position="1"/>
        <end position="35"/>
    </location>
</feature>
<accession>A0A7Z0I166</accession>
<reference evidence="3 4" key="1">
    <citation type="journal article" date="2000" name="Arch. Microbiol.">
        <title>Rhodobaca bogoriensis gen. nov. and sp. nov., an alkaliphilic purple nonsulfur bacterium from African Rift Valley soda lakes.</title>
        <authorList>
            <person name="Milford A.D."/>
            <person name="Achenbach L.A."/>
            <person name="Jung D.O."/>
            <person name="Madigan M.T."/>
        </authorList>
    </citation>
    <scope>NUCLEOTIDE SEQUENCE [LARGE SCALE GENOMIC DNA]</scope>
    <source>
        <strain evidence="3 4">2376</strain>
    </source>
</reference>
<comment type="caution">
    <text evidence="3">The sequence shown here is derived from an EMBL/GenBank/DDBJ whole genome shotgun (WGS) entry which is preliminary data.</text>
</comment>
<sequence length="116" mass="12678">MAFFSDTPAGPNTRRAHDPQRRYGTVARGGGDTRSAPRANAVVVFTDDMARDMFARTTVLLEDGVLPVKGKQIGWKRTNRGLLGAIYVNPNTGARFLFAPDLRKQCAEPTCIARLA</sequence>
<evidence type="ECO:0000313" key="4">
    <source>
        <dbReference type="Proteomes" id="UP000529417"/>
    </source>
</evidence>
<dbReference type="AlphaFoldDB" id="A0A7Z0I166"/>
<evidence type="ECO:0000313" key="2">
    <source>
        <dbReference type="EMBL" id="NYS26033.1"/>
    </source>
</evidence>
<name>A0A7Z0I166_9RHOB</name>
<dbReference type="Proteomes" id="UP000529417">
    <property type="component" value="Unassembled WGS sequence"/>
</dbReference>
<dbReference type="RefSeq" id="WP_179906832.1">
    <property type="nucleotide sequence ID" value="NZ_JACBXS010000031.1"/>
</dbReference>
<protein>
    <submittedName>
        <fullName evidence="3">Uncharacterized protein</fullName>
    </submittedName>
</protein>
<dbReference type="EMBL" id="JACBXS010000031">
    <property type="protein sequence ID" value="NYS26033.1"/>
    <property type="molecule type" value="Genomic_DNA"/>
</dbReference>
<reference evidence="3" key="2">
    <citation type="submission" date="2020-07" db="EMBL/GenBank/DDBJ databases">
        <authorList>
            <person name="Milford A.D."/>
        </authorList>
    </citation>
    <scope>NUCLEOTIDE SEQUENCE</scope>
    <source>
        <strain evidence="3">2376</strain>
    </source>
</reference>
<keyword evidence="4" id="KW-1185">Reference proteome</keyword>
<evidence type="ECO:0000256" key="1">
    <source>
        <dbReference type="SAM" id="MobiDB-lite"/>
    </source>
</evidence>